<evidence type="ECO:0000256" key="9">
    <source>
        <dbReference type="ARBA" id="ARBA00038030"/>
    </source>
</evidence>
<dbReference type="InterPro" id="IPR011990">
    <property type="entry name" value="TPR-like_helical_dom_sf"/>
</dbReference>
<gene>
    <name evidence="12" type="primary">TOMM70A_5</name>
    <name evidence="12" type="ORF">DERF_012944</name>
</gene>
<dbReference type="PANTHER" id="PTHR46208:SF1">
    <property type="entry name" value="MITOCHONDRIAL IMPORT RECEPTOR SUBUNIT TOM70"/>
    <property type="match status" value="1"/>
</dbReference>
<reference evidence="12" key="1">
    <citation type="submission" date="2013-05" db="EMBL/GenBank/DDBJ databases">
        <authorList>
            <person name="Yim A.K.Y."/>
            <person name="Chan T.F."/>
            <person name="Ji K.M."/>
            <person name="Liu X.Y."/>
            <person name="Zhou J.W."/>
            <person name="Li R.Q."/>
            <person name="Yang K.Y."/>
            <person name="Li J."/>
            <person name="Li M."/>
            <person name="Law P.T.W."/>
            <person name="Wu Y.L."/>
            <person name="Cai Z.L."/>
            <person name="Qin H."/>
            <person name="Bao Y."/>
            <person name="Leung R.K.K."/>
            <person name="Ng P.K.S."/>
            <person name="Zou J."/>
            <person name="Zhong X.J."/>
            <person name="Ran P.X."/>
            <person name="Zhong N.S."/>
            <person name="Liu Z.G."/>
            <person name="Tsui S.K.W."/>
        </authorList>
    </citation>
    <scope>NUCLEOTIDE SEQUENCE</scope>
    <source>
        <strain evidence="12">Derf</strain>
        <tissue evidence="12">Whole organism</tissue>
    </source>
</reference>
<evidence type="ECO:0000256" key="7">
    <source>
        <dbReference type="ARBA" id="ARBA00023128"/>
    </source>
</evidence>
<comment type="caution">
    <text evidence="12">The sequence shown here is derived from an EMBL/GenBank/DDBJ whole genome shotgun (WGS) entry which is preliminary data.</text>
</comment>
<keyword evidence="3" id="KW-0677">Repeat</keyword>
<comment type="similarity">
    <text evidence="9">Belongs to the Tom70 family.</text>
</comment>
<sequence>MLTITGLPSKLMSSNRIKLMLLATPVLIGSGLCLYYYYYYNNSGKSKTKKKDETKEVVRDPMKIRLIEAVELKNKGNQLFRTKNYEEALKMYTEAIQLCPPDKRKEMSTFYQNRAACHEHMKQFQQVIHDSTKAIEYDRYYVKAYLRRGKAYEIMVNYEDACYDYYVASNLSQFQNFDYMYLLSECMEKYAYKRAEQVMAKRSVYTFQKYLFKLILNKFTRDPLKQLGKKIMGNDYDSIISHLLTSDDDLNEDDSLLKGTIELYIGKHDDGRKRLMRLIDTSDHVDYKVNALLKLAEHSLQNNQLEKTEHYLTDAAALDNDNPDLYYVRSQLHIVQQKFEESTQDLKRAIELDPSFVVAIGQRLYIKYKQCIMTKNFIGKEQIIQEFKSQIQRFSTCNELLLLYFQILLSENKTSDALTIVQQALVNESDNPTLYVYRSLICIKENSFDKAKENLDQALELDSRCSFAYEMLSDLLTKLENFPQAIDCLERAINSSTTFDDVKNLIVKQEALTILLQFQSIQA</sequence>
<keyword evidence="12" id="KW-0675">Receptor</keyword>
<accession>A0A922HQI7</accession>
<dbReference type="PROSITE" id="PS50005">
    <property type="entry name" value="TPR"/>
    <property type="match status" value="2"/>
</dbReference>
<keyword evidence="2 11" id="KW-0812">Transmembrane</keyword>
<reference evidence="12" key="2">
    <citation type="journal article" date="2022" name="Res Sq">
        <title>Comparative Genomics Reveals Insights into the Divergent Evolution of Astigmatic Mites and Household Pest Adaptations.</title>
        <authorList>
            <person name="Xiong Q."/>
            <person name="Wan A.T.-Y."/>
            <person name="Liu X.-Y."/>
            <person name="Fung C.S.-H."/>
            <person name="Xiao X."/>
            <person name="Malainual N."/>
            <person name="Hou J."/>
            <person name="Wang L."/>
            <person name="Wang M."/>
            <person name="Yang K."/>
            <person name="Cui Y."/>
            <person name="Leung E."/>
            <person name="Nong W."/>
            <person name="Shin S.-K."/>
            <person name="Au S."/>
            <person name="Jeong K.Y."/>
            <person name="Chew F.T."/>
            <person name="Hui J."/>
            <person name="Leung T.F."/>
            <person name="Tungtrongchitr A."/>
            <person name="Zhong N."/>
            <person name="Liu Z."/>
            <person name="Tsui S."/>
        </authorList>
    </citation>
    <scope>NUCLEOTIDE SEQUENCE</scope>
    <source>
        <strain evidence="12">Derf</strain>
        <tissue evidence="12">Whole organism</tissue>
    </source>
</reference>
<dbReference type="GO" id="GO:0030943">
    <property type="term" value="F:mitochondrion targeting sequence binding"/>
    <property type="evidence" value="ECO:0007669"/>
    <property type="project" value="TreeGrafter"/>
</dbReference>
<keyword evidence="6 11" id="KW-1133">Transmembrane helix</keyword>
<dbReference type="Gene3D" id="1.25.40.10">
    <property type="entry name" value="Tetratricopeptide repeat domain"/>
    <property type="match status" value="2"/>
</dbReference>
<organism evidence="12 13">
    <name type="scientific">Dermatophagoides farinae</name>
    <name type="common">American house dust mite</name>
    <dbReference type="NCBI Taxonomy" id="6954"/>
    <lineage>
        <taxon>Eukaryota</taxon>
        <taxon>Metazoa</taxon>
        <taxon>Ecdysozoa</taxon>
        <taxon>Arthropoda</taxon>
        <taxon>Chelicerata</taxon>
        <taxon>Arachnida</taxon>
        <taxon>Acari</taxon>
        <taxon>Acariformes</taxon>
        <taxon>Sarcoptiformes</taxon>
        <taxon>Astigmata</taxon>
        <taxon>Psoroptidia</taxon>
        <taxon>Analgoidea</taxon>
        <taxon>Pyroglyphidae</taxon>
        <taxon>Dermatophagoidinae</taxon>
        <taxon>Dermatophagoides</taxon>
    </lineage>
</organism>
<dbReference type="Proteomes" id="UP000790347">
    <property type="component" value="Unassembled WGS sequence"/>
</dbReference>
<dbReference type="GO" id="GO:0045039">
    <property type="term" value="P:protein insertion into mitochondrial inner membrane"/>
    <property type="evidence" value="ECO:0007669"/>
    <property type="project" value="TreeGrafter"/>
</dbReference>
<evidence type="ECO:0000313" key="13">
    <source>
        <dbReference type="Proteomes" id="UP000790347"/>
    </source>
</evidence>
<protein>
    <submittedName>
        <fullName evidence="12">Mitochondrial import receptor subunit TOM70</fullName>
    </submittedName>
</protein>
<evidence type="ECO:0000256" key="4">
    <source>
        <dbReference type="ARBA" id="ARBA00022787"/>
    </source>
</evidence>
<evidence type="ECO:0000256" key="10">
    <source>
        <dbReference type="PROSITE-ProRule" id="PRU00339"/>
    </source>
</evidence>
<evidence type="ECO:0000313" key="12">
    <source>
        <dbReference type="EMBL" id="KAH9502155.1"/>
    </source>
</evidence>
<evidence type="ECO:0000256" key="8">
    <source>
        <dbReference type="ARBA" id="ARBA00023136"/>
    </source>
</evidence>
<proteinExistence type="inferred from homology"/>
<evidence type="ECO:0000256" key="6">
    <source>
        <dbReference type="ARBA" id="ARBA00022989"/>
    </source>
</evidence>
<dbReference type="GO" id="GO:0008320">
    <property type="term" value="F:protein transmembrane transporter activity"/>
    <property type="evidence" value="ECO:0007669"/>
    <property type="project" value="TreeGrafter"/>
</dbReference>
<comment type="subcellular location">
    <subcellularLocation>
        <location evidence="1">Mitochondrion outer membrane</location>
        <topology evidence="1">Single-pass membrane protein</topology>
    </subcellularLocation>
</comment>
<feature type="transmembrane region" description="Helical" evidence="11">
    <location>
        <begin position="19"/>
        <end position="40"/>
    </location>
</feature>
<dbReference type="Pfam" id="PF13181">
    <property type="entry name" value="TPR_8"/>
    <property type="match status" value="2"/>
</dbReference>
<dbReference type="EMBL" id="ASGP02000006">
    <property type="protein sequence ID" value="KAH9502155.1"/>
    <property type="molecule type" value="Genomic_DNA"/>
</dbReference>
<evidence type="ECO:0000256" key="1">
    <source>
        <dbReference type="ARBA" id="ARBA00004572"/>
    </source>
</evidence>
<dbReference type="GO" id="GO:0005741">
    <property type="term" value="C:mitochondrial outer membrane"/>
    <property type="evidence" value="ECO:0007669"/>
    <property type="project" value="UniProtKB-SubCell"/>
</dbReference>
<keyword evidence="13" id="KW-1185">Reference proteome</keyword>
<dbReference type="AlphaFoldDB" id="A0A922HQI7"/>
<dbReference type="SMART" id="SM00028">
    <property type="entry name" value="TPR"/>
    <property type="match status" value="7"/>
</dbReference>
<keyword evidence="5 10" id="KW-0802">TPR repeat</keyword>
<keyword evidence="4" id="KW-1000">Mitochondrion outer membrane</keyword>
<evidence type="ECO:0000256" key="11">
    <source>
        <dbReference type="SAM" id="Phobius"/>
    </source>
</evidence>
<dbReference type="InterPro" id="IPR019734">
    <property type="entry name" value="TPR_rpt"/>
</dbReference>
<dbReference type="GO" id="GO:0030150">
    <property type="term" value="P:protein import into mitochondrial matrix"/>
    <property type="evidence" value="ECO:0007669"/>
    <property type="project" value="TreeGrafter"/>
</dbReference>
<evidence type="ECO:0000256" key="5">
    <source>
        <dbReference type="ARBA" id="ARBA00022803"/>
    </source>
</evidence>
<dbReference type="SUPFAM" id="SSF48452">
    <property type="entry name" value="TPR-like"/>
    <property type="match status" value="1"/>
</dbReference>
<keyword evidence="8 11" id="KW-0472">Membrane</keyword>
<keyword evidence="7" id="KW-0496">Mitochondrion</keyword>
<evidence type="ECO:0000256" key="2">
    <source>
        <dbReference type="ARBA" id="ARBA00022692"/>
    </source>
</evidence>
<dbReference type="Pfam" id="PF00515">
    <property type="entry name" value="TPR_1"/>
    <property type="match status" value="1"/>
</dbReference>
<dbReference type="PANTHER" id="PTHR46208">
    <property type="entry name" value="MITOCHONDRIAL IMPORT RECEPTOR SUBUNIT TOM70"/>
    <property type="match status" value="1"/>
</dbReference>
<evidence type="ECO:0000256" key="3">
    <source>
        <dbReference type="ARBA" id="ARBA00022737"/>
    </source>
</evidence>
<name>A0A922HQI7_DERFA</name>
<feature type="repeat" description="TPR" evidence="10">
    <location>
        <begin position="69"/>
        <end position="102"/>
    </location>
</feature>
<feature type="repeat" description="TPR" evidence="10">
    <location>
        <begin position="323"/>
        <end position="356"/>
    </location>
</feature>